<dbReference type="AlphaFoldDB" id="A0A4Y3UN25"/>
<feature type="transmembrane region" description="Helical" evidence="1">
    <location>
        <begin position="20"/>
        <end position="43"/>
    </location>
</feature>
<keyword evidence="1" id="KW-1133">Transmembrane helix</keyword>
<reference evidence="2 3" key="1">
    <citation type="submission" date="2019-06" db="EMBL/GenBank/DDBJ databases">
        <title>Sequencing the genomes of 1000 actinobacteria strains.</title>
        <authorList>
            <person name="Klenk H.-P."/>
        </authorList>
    </citation>
    <scope>NUCLEOTIDE SEQUENCE [LARGE SCALE GENOMIC DNA]</scope>
    <source>
        <strain evidence="2 3">DSM 20427</strain>
    </source>
</reference>
<keyword evidence="3" id="KW-1185">Reference proteome</keyword>
<evidence type="ECO:0000313" key="3">
    <source>
        <dbReference type="Proteomes" id="UP000319804"/>
    </source>
</evidence>
<keyword evidence="1" id="KW-0812">Transmembrane</keyword>
<protein>
    <submittedName>
        <fullName evidence="2">Uncharacterized protein</fullName>
    </submittedName>
</protein>
<organism evidence="2 3">
    <name type="scientific">Microbacterium lacticum</name>
    <dbReference type="NCBI Taxonomy" id="33885"/>
    <lineage>
        <taxon>Bacteria</taxon>
        <taxon>Bacillati</taxon>
        <taxon>Actinomycetota</taxon>
        <taxon>Actinomycetes</taxon>
        <taxon>Micrococcales</taxon>
        <taxon>Microbacteriaceae</taxon>
        <taxon>Microbacterium</taxon>
    </lineage>
</organism>
<gene>
    <name evidence="2" type="ORF">FHX68_1477</name>
</gene>
<dbReference type="RefSeq" id="WP_141380804.1">
    <property type="nucleotide sequence ID" value="NZ_BJNA01000034.1"/>
</dbReference>
<keyword evidence="1" id="KW-0472">Membrane</keyword>
<accession>A0A4Y3UN25</accession>
<proteinExistence type="predicted"/>
<name>A0A4Y3UN25_9MICO</name>
<comment type="caution">
    <text evidence="2">The sequence shown here is derived from an EMBL/GenBank/DDBJ whole genome shotgun (WGS) entry which is preliminary data.</text>
</comment>
<dbReference type="Proteomes" id="UP000319804">
    <property type="component" value="Unassembled WGS sequence"/>
</dbReference>
<sequence>MAIALAVVVIGMPLYGSLHVGHLFGVFVGEVLALVLFAAFWVLQSVQYWRVDDPAIRAQV</sequence>
<evidence type="ECO:0000313" key="2">
    <source>
        <dbReference type="EMBL" id="TQM98769.1"/>
    </source>
</evidence>
<evidence type="ECO:0000256" key="1">
    <source>
        <dbReference type="SAM" id="Phobius"/>
    </source>
</evidence>
<dbReference type="EMBL" id="VFPS01000002">
    <property type="protein sequence ID" value="TQM98769.1"/>
    <property type="molecule type" value="Genomic_DNA"/>
</dbReference>